<organism evidence="1 2">
    <name type="scientific">Anaerobaca lacustris</name>
    <dbReference type="NCBI Taxonomy" id="3044600"/>
    <lineage>
        <taxon>Bacteria</taxon>
        <taxon>Pseudomonadati</taxon>
        <taxon>Planctomycetota</taxon>
        <taxon>Phycisphaerae</taxon>
        <taxon>Sedimentisphaerales</taxon>
        <taxon>Anaerobacaceae</taxon>
        <taxon>Anaerobaca</taxon>
    </lineage>
</organism>
<evidence type="ECO:0000313" key="1">
    <source>
        <dbReference type="EMBL" id="MDI6451250.1"/>
    </source>
</evidence>
<evidence type="ECO:0000313" key="2">
    <source>
        <dbReference type="Proteomes" id="UP001431776"/>
    </source>
</evidence>
<gene>
    <name evidence="1" type="ORF">QJ522_19465</name>
</gene>
<dbReference type="GO" id="GO:0005886">
    <property type="term" value="C:plasma membrane"/>
    <property type="evidence" value="ECO:0007669"/>
    <property type="project" value="TreeGrafter"/>
</dbReference>
<keyword evidence="2" id="KW-1185">Reference proteome</keyword>
<protein>
    <recommendedName>
        <fullName evidence="3">AsmA-like C-terminal domain-containing protein</fullName>
    </recommendedName>
</protein>
<sequence length="1127" mass="122031">MRRWAIRIVVGVVVVLLLAGLGVQIVLSSDLPRRWILRAAGEQLGLQVTAESLSIGWTGRTSLRDLSVAAPLSEEQVLRIEAVDLSHHSIPLLVITRSLGLDSVRIDRPQLDLRRDTDGRWNVQDVIDRLVAHADRAPDRRAAVTLPRVDVRDALVRIIEPNEDVQTVGPVAVFGMGNGLSTWGFNLKAAQGTRLHGELAQGGNWAHRIDFHVEPNDLPLAMIRSAAAGPIHVSGRWSGQVQGDRLAGTLRLDRLDAGPASVAGAVDVTLQGGGLVLNPQNLAVTEPNLAGQKLRFTAGSIRLDRDGVRADRLVAATESGASQISGHWDFDRRGGDFTASWAGQFQEPGGEHDGTARLAIRSPRFGRKEVTLNVALTARNPVGELRVGTEIRGAGGDWWKSLWEASVDELTWTSKEREIDLGDASAKVSVDWPKIQLASLRLPDTERTAAAAELNVQTLHWSVQVDAKGVERLDRAGSGLDIRIAGSGDQHEAVISELRLAKGDRAAVVKGKLALPSGEIQEGHLSARWSDRRSGAAEPKPPEVPGRWTCEVDVEGKVRPIDLRFSGTVAGRSVRLGRRKVTEMTVPLQGTVNAEYVQIATEPFDLLGGRWQLSGRHELSSPLTQLGLTIDDLSLQAAAEMAGSPLKYQGQAKARLQLAVPDFAMDKALAYGRWDVEGLHIPPFEAERGQGTLRIADGVARLDEIRLEQGRGQATGSMHFRLDQPQRVSIEFKAVQWPVEWEPQAIRLLVDSNAAVVVDIQKKSFDGQAQLDGRLSLADESFGRLGASVQLQERTLDLREFRGELLGGQVEGAARIPLDGWHKSTGQMKWQGIEPNQLTSWWPPAAQLAGKLSGTLVATEADAASRSLEPLRVELRAEIPGGRFAQAHLGDCHAVAYIGPNRLVVDRMDANLLGGVVKGWARASPHAGGVYLTAVADFNDLDLSQFSKADPTAKAQKIVGKLAGRATVMTSTDWRYLSGQADVDITESDLVNAPIIRTLYDTLSLGLGHTQPEGTGQVKLRFEGTRIRIPSFAYFNRGVEVRGAGQIVDFTRGSDSPIEGYAVGSTRVLKGIRLPGVRELDRLMASMQTGVASVAIDGTLDEIKVSVVPLPVISGALRGLLWSQLRE</sequence>
<reference evidence="1" key="1">
    <citation type="submission" date="2023-05" db="EMBL/GenBank/DDBJ databases">
        <title>Anaerotaeda fermentans gen. nov., sp. nov., a novel anaerobic planctomycete of the new family within the order Sedimentisphaerales isolated from Taman Peninsula, Russia.</title>
        <authorList>
            <person name="Khomyakova M.A."/>
            <person name="Merkel A.Y."/>
            <person name="Slobodkin A.I."/>
        </authorList>
    </citation>
    <scope>NUCLEOTIDE SEQUENCE</scope>
    <source>
        <strain evidence="1">M17dextr</strain>
    </source>
</reference>
<accession>A0AAW6U317</accession>
<evidence type="ECO:0008006" key="3">
    <source>
        <dbReference type="Google" id="ProtNLM"/>
    </source>
</evidence>
<proteinExistence type="predicted"/>
<dbReference type="PANTHER" id="PTHR30441">
    <property type="entry name" value="DUF748 DOMAIN-CONTAINING PROTEIN"/>
    <property type="match status" value="1"/>
</dbReference>
<dbReference type="EMBL" id="JASCXX010000031">
    <property type="protein sequence ID" value="MDI6451250.1"/>
    <property type="molecule type" value="Genomic_DNA"/>
</dbReference>
<comment type="caution">
    <text evidence="1">The sequence shown here is derived from an EMBL/GenBank/DDBJ whole genome shotgun (WGS) entry which is preliminary data.</text>
</comment>
<dbReference type="Proteomes" id="UP001431776">
    <property type="component" value="Unassembled WGS sequence"/>
</dbReference>
<dbReference type="GO" id="GO:0090313">
    <property type="term" value="P:regulation of protein targeting to membrane"/>
    <property type="evidence" value="ECO:0007669"/>
    <property type="project" value="TreeGrafter"/>
</dbReference>
<dbReference type="AlphaFoldDB" id="A0AAW6U317"/>
<dbReference type="RefSeq" id="WP_349246658.1">
    <property type="nucleotide sequence ID" value="NZ_JASCXX010000031.1"/>
</dbReference>
<dbReference type="InterPro" id="IPR052894">
    <property type="entry name" value="AsmA-related"/>
</dbReference>
<name>A0AAW6U317_9BACT</name>
<dbReference type="PANTHER" id="PTHR30441:SF8">
    <property type="entry name" value="DUF748 DOMAIN-CONTAINING PROTEIN"/>
    <property type="match status" value="1"/>
</dbReference>